<comment type="caution">
    <text evidence="17">The sequence shown here is derived from an EMBL/GenBank/DDBJ whole genome shotgun (WGS) entry which is preliminary data.</text>
</comment>
<organism evidence="17 18">
    <name type="scientific">Clathrus columnatus</name>
    <dbReference type="NCBI Taxonomy" id="1419009"/>
    <lineage>
        <taxon>Eukaryota</taxon>
        <taxon>Fungi</taxon>
        <taxon>Dikarya</taxon>
        <taxon>Basidiomycota</taxon>
        <taxon>Agaricomycotina</taxon>
        <taxon>Agaricomycetes</taxon>
        <taxon>Phallomycetidae</taxon>
        <taxon>Phallales</taxon>
        <taxon>Clathraceae</taxon>
        <taxon>Clathrus</taxon>
    </lineage>
</organism>
<keyword evidence="6" id="KW-0067">ATP-binding</keyword>
<name>A0AAV5AH07_9AGAM</name>
<evidence type="ECO:0000256" key="9">
    <source>
        <dbReference type="ARBA" id="ARBA00023128"/>
    </source>
</evidence>
<evidence type="ECO:0000256" key="14">
    <source>
        <dbReference type="ARBA" id="ARBA00073229"/>
    </source>
</evidence>
<proteinExistence type="inferred from homology"/>
<evidence type="ECO:0000256" key="4">
    <source>
        <dbReference type="ARBA" id="ARBA00022598"/>
    </source>
</evidence>
<evidence type="ECO:0000256" key="8">
    <source>
        <dbReference type="ARBA" id="ARBA00022946"/>
    </source>
</evidence>
<feature type="domain" description="FDX-ACB" evidence="16">
    <location>
        <begin position="332"/>
        <end position="429"/>
    </location>
</feature>
<gene>
    <name evidence="17" type="ORF">Clacol_006655</name>
</gene>
<dbReference type="GO" id="GO:0000049">
    <property type="term" value="F:tRNA binding"/>
    <property type="evidence" value="ECO:0007669"/>
    <property type="project" value="InterPro"/>
</dbReference>
<dbReference type="Pfam" id="PF01409">
    <property type="entry name" value="tRNA-synt_2d"/>
    <property type="match status" value="2"/>
</dbReference>
<dbReference type="FunFam" id="3.30.930.10:FF:000053">
    <property type="entry name" value="Phenylalanyl-tRNA synthetase mitochondrial"/>
    <property type="match status" value="1"/>
</dbReference>
<dbReference type="SUPFAM" id="SSF55681">
    <property type="entry name" value="Class II aaRS and biotin synthetases"/>
    <property type="match status" value="1"/>
</dbReference>
<evidence type="ECO:0000256" key="3">
    <source>
        <dbReference type="ARBA" id="ARBA00012814"/>
    </source>
</evidence>
<reference evidence="17" key="1">
    <citation type="submission" date="2021-10" db="EMBL/GenBank/DDBJ databases">
        <title>De novo Genome Assembly of Clathrus columnatus (Basidiomycota, Fungi) Using Illumina and Nanopore Sequence Data.</title>
        <authorList>
            <person name="Ogiso-Tanaka E."/>
            <person name="Itagaki H."/>
            <person name="Hosoya T."/>
            <person name="Hosaka K."/>
        </authorList>
    </citation>
    <scope>NUCLEOTIDE SEQUENCE</scope>
    <source>
        <strain evidence="17">MO-923</strain>
    </source>
</reference>
<dbReference type="NCBIfam" id="TIGR00469">
    <property type="entry name" value="pheS_mito"/>
    <property type="match status" value="1"/>
</dbReference>
<dbReference type="GO" id="GO:0006432">
    <property type="term" value="P:phenylalanyl-tRNA aminoacylation"/>
    <property type="evidence" value="ECO:0007669"/>
    <property type="project" value="InterPro"/>
</dbReference>
<evidence type="ECO:0000256" key="1">
    <source>
        <dbReference type="ARBA" id="ARBA00004305"/>
    </source>
</evidence>
<keyword evidence="10" id="KW-0030">Aminoacyl-tRNA synthetase</keyword>
<feature type="domain" description="Aminoacyl-transfer RNA synthetases class-II family profile" evidence="15">
    <location>
        <begin position="137"/>
        <end position="330"/>
    </location>
</feature>
<dbReference type="PANTHER" id="PTHR11538">
    <property type="entry name" value="PHENYLALANYL-TRNA SYNTHETASE"/>
    <property type="match status" value="1"/>
</dbReference>
<evidence type="ECO:0000256" key="6">
    <source>
        <dbReference type="ARBA" id="ARBA00022840"/>
    </source>
</evidence>
<evidence type="ECO:0000313" key="17">
    <source>
        <dbReference type="EMBL" id="GJJ12413.1"/>
    </source>
</evidence>
<dbReference type="Pfam" id="PF03147">
    <property type="entry name" value="FDX-ACB"/>
    <property type="match status" value="1"/>
</dbReference>
<dbReference type="InterPro" id="IPR002319">
    <property type="entry name" value="Phenylalanyl-tRNA_Synthase"/>
</dbReference>
<evidence type="ECO:0000256" key="13">
    <source>
        <dbReference type="ARBA" id="ARBA00057761"/>
    </source>
</evidence>
<dbReference type="AlphaFoldDB" id="A0AAV5AH07"/>
<dbReference type="PROSITE" id="PS50862">
    <property type="entry name" value="AA_TRNA_LIGASE_II"/>
    <property type="match status" value="1"/>
</dbReference>
<dbReference type="FunFam" id="3.30.70.380:FF:000002">
    <property type="entry name" value="phenylalanine--tRNA ligase, mitochondrial"/>
    <property type="match status" value="1"/>
</dbReference>
<evidence type="ECO:0000256" key="10">
    <source>
        <dbReference type="ARBA" id="ARBA00023146"/>
    </source>
</evidence>
<dbReference type="PROSITE" id="PS51447">
    <property type="entry name" value="FDX_ACB"/>
    <property type="match status" value="1"/>
</dbReference>
<dbReference type="Proteomes" id="UP001050691">
    <property type="component" value="Unassembled WGS sequence"/>
</dbReference>
<dbReference type="EC" id="6.1.1.20" evidence="3"/>
<dbReference type="InterPro" id="IPR036690">
    <property type="entry name" value="Fdx_antiC-bd_sf"/>
</dbReference>
<protein>
    <recommendedName>
        <fullName evidence="14">Phenylalanine--tRNA ligase, mitochondrial</fullName>
        <ecNumber evidence="3">6.1.1.20</ecNumber>
    </recommendedName>
    <alternativeName>
        <fullName evidence="11">Phenylalanyl-tRNA synthetase</fullName>
    </alternativeName>
</protein>
<dbReference type="InterPro" id="IPR045864">
    <property type="entry name" value="aa-tRNA-synth_II/BPL/LPL"/>
</dbReference>
<comment type="function">
    <text evidence="13">Is responsible for the charging of tRNA(Phe) with phenylalanine in mitochondrial translation.</text>
</comment>
<evidence type="ECO:0000313" key="18">
    <source>
        <dbReference type="Proteomes" id="UP001050691"/>
    </source>
</evidence>
<dbReference type="PANTHER" id="PTHR11538:SF41">
    <property type="entry name" value="PHENYLALANINE--TRNA LIGASE, MITOCHONDRIAL"/>
    <property type="match status" value="1"/>
</dbReference>
<comment type="similarity">
    <text evidence="2">Belongs to the class-II aminoacyl-tRNA synthetase family.</text>
</comment>
<dbReference type="GO" id="GO:0004826">
    <property type="term" value="F:phenylalanine-tRNA ligase activity"/>
    <property type="evidence" value="ECO:0007669"/>
    <property type="project" value="UniProtKB-EC"/>
</dbReference>
<evidence type="ECO:0000256" key="12">
    <source>
        <dbReference type="ARBA" id="ARBA00049255"/>
    </source>
</evidence>
<evidence type="ECO:0000256" key="2">
    <source>
        <dbReference type="ARBA" id="ARBA00008226"/>
    </source>
</evidence>
<dbReference type="InterPro" id="IPR006195">
    <property type="entry name" value="aa-tRNA-synth_II"/>
</dbReference>
<dbReference type="Gene3D" id="3.30.70.380">
    <property type="entry name" value="Ferrodoxin-fold anticodon-binding domain"/>
    <property type="match status" value="1"/>
</dbReference>
<dbReference type="SUPFAM" id="SSF54991">
    <property type="entry name" value="Anticodon-binding domain of PheRS"/>
    <property type="match status" value="1"/>
</dbReference>
<dbReference type="InterPro" id="IPR004530">
    <property type="entry name" value="Phe-tRNA-synth_IIc_mito"/>
</dbReference>
<dbReference type="Gene3D" id="3.30.930.10">
    <property type="entry name" value="Bira Bifunctional Protein, Domain 2"/>
    <property type="match status" value="1"/>
</dbReference>
<dbReference type="InterPro" id="IPR005121">
    <property type="entry name" value="Fdx_antiC-bd"/>
</dbReference>
<dbReference type="GO" id="GO:0005524">
    <property type="term" value="F:ATP binding"/>
    <property type="evidence" value="ECO:0007669"/>
    <property type="project" value="UniProtKB-KW"/>
</dbReference>
<dbReference type="SMART" id="SM00896">
    <property type="entry name" value="FDX-ACB"/>
    <property type="match status" value="1"/>
</dbReference>
<keyword evidence="9" id="KW-0496">Mitochondrion</keyword>
<keyword evidence="4" id="KW-0436">Ligase</keyword>
<comment type="subcellular location">
    <subcellularLocation>
        <location evidence="1">Mitochondrion matrix</location>
    </subcellularLocation>
</comment>
<keyword evidence="8" id="KW-0809">Transit peptide</keyword>
<evidence type="ECO:0000259" key="16">
    <source>
        <dbReference type="PROSITE" id="PS51447"/>
    </source>
</evidence>
<keyword evidence="7" id="KW-0648">Protein biosynthesis</keyword>
<dbReference type="EMBL" id="BPWL01000007">
    <property type="protein sequence ID" value="GJJ12413.1"/>
    <property type="molecule type" value="Genomic_DNA"/>
</dbReference>
<accession>A0AAV5AH07</accession>
<evidence type="ECO:0000256" key="5">
    <source>
        <dbReference type="ARBA" id="ARBA00022741"/>
    </source>
</evidence>
<dbReference type="GO" id="GO:0005759">
    <property type="term" value="C:mitochondrial matrix"/>
    <property type="evidence" value="ECO:0007669"/>
    <property type="project" value="UniProtKB-SubCell"/>
</dbReference>
<dbReference type="CDD" id="cd00496">
    <property type="entry name" value="PheRS_alpha_core"/>
    <property type="match status" value="1"/>
</dbReference>
<keyword evidence="18" id="KW-1185">Reference proteome</keyword>
<keyword evidence="5" id="KW-0547">Nucleotide-binding</keyword>
<evidence type="ECO:0000256" key="7">
    <source>
        <dbReference type="ARBA" id="ARBA00022917"/>
    </source>
</evidence>
<evidence type="ECO:0000256" key="11">
    <source>
        <dbReference type="ARBA" id="ARBA00031194"/>
    </source>
</evidence>
<sequence>MLKRYFFPLSKNASNVRYLSTLNISGKDYVSDDLTNIRQSISSHVGRNVYLLPNHPISILNSLIHSHFGPTYTVVPPKSPIVTPEQNFDSLSFPPDHPGRRASDSYYINRQWMLRTHTSAHEVEVFAEGHKRWLFTADVYRRDEIDASHHPVFHQMEGARLWSNTEISSLVEENRQLETELSRQDILIEDLTTIGQSNPIQPCHDEMLARSISTNLKLSINGLLLKLFGTEGNGPLKVRWIDAYFPFTSPSYEVEVFYQGKWLEILGSGVVAQSTLNKAGIKSEAGWAFGLGLERIAMVLFQIPDIRLFWTTDERFLQQFQPGLVTSFKPYSKYPPVTHDVSFWLPVVHEGKAPFHENDFCDIVRDIAGELVEDVKLIDNFAHPQTGRMSHCYRIQYRSMGRTLRQEEANLITQDIKNQLITMFSVESRG</sequence>
<evidence type="ECO:0000259" key="15">
    <source>
        <dbReference type="PROSITE" id="PS50862"/>
    </source>
</evidence>
<comment type="catalytic activity">
    <reaction evidence="12">
        <text>tRNA(Phe) + L-phenylalanine + ATP = L-phenylalanyl-tRNA(Phe) + AMP + diphosphate + H(+)</text>
        <dbReference type="Rhea" id="RHEA:19413"/>
        <dbReference type="Rhea" id="RHEA-COMP:9668"/>
        <dbReference type="Rhea" id="RHEA-COMP:9699"/>
        <dbReference type="ChEBI" id="CHEBI:15378"/>
        <dbReference type="ChEBI" id="CHEBI:30616"/>
        <dbReference type="ChEBI" id="CHEBI:33019"/>
        <dbReference type="ChEBI" id="CHEBI:58095"/>
        <dbReference type="ChEBI" id="CHEBI:78442"/>
        <dbReference type="ChEBI" id="CHEBI:78531"/>
        <dbReference type="ChEBI" id="CHEBI:456215"/>
        <dbReference type="EC" id="6.1.1.20"/>
    </reaction>
</comment>